<dbReference type="Proteomes" id="UP000243200">
    <property type="component" value="Unassembled WGS sequence"/>
</dbReference>
<dbReference type="EMBL" id="FLRJ01000683">
    <property type="protein sequence ID" value="SBT74329.1"/>
    <property type="molecule type" value="Genomic_DNA"/>
</dbReference>
<evidence type="ECO:0000313" key="3">
    <source>
        <dbReference type="Proteomes" id="UP000243200"/>
    </source>
</evidence>
<organism evidence="2 3">
    <name type="scientific">Plasmodium ovale</name>
    <name type="common">malaria parasite P. ovale</name>
    <dbReference type="NCBI Taxonomy" id="36330"/>
    <lineage>
        <taxon>Eukaryota</taxon>
        <taxon>Sar</taxon>
        <taxon>Alveolata</taxon>
        <taxon>Apicomplexa</taxon>
        <taxon>Aconoidasida</taxon>
        <taxon>Haemosporida</taxon>
        <taxon>Plasmodiidae</taxon>
        <taxon>Plasmodium</taxon>
        <taxon>Plasmodium (Plasmodium)</taxon>
    </lineage>
</organism>
<dbReference type="Pfam" id="PF05795">
    <property type="entry name" value="Plasmodium_Vir"/>
    <property type="match status" value="1"/>
</dbReference>
<dbReference type="InterPro" id="IPR008780">
    <property type="entry name" value="Plasmodium_Vir"/>
</dbReference>
<gene>
    <name evidence="2" type="primary">PowCR01_000206200</name>
    <name evidence="2" type="ORF">POWCR01_000206200</name>
</gene>
<dbReference type="VEuPathDB" id="PlasmoDB:POWCR01_000206200"/>
<dbReference type="VEuPathDB" id="PlasmoDB:PocGH01_00133600"/>
<sequence length="336" mass="39060">MTEDINENDLPSVKFEKDIKDRMNYSALERYVKNHTEDDEIDNWIQSFQKKVEQYLTDSSKDSSFDHDKRCRHFNYLINRTISKITALSDNYGKTAYWSQKIKDWRDGYYRSNFNLKCNTLNKYNDNDYKILGTFCEDSAFINKKLTNIKNSVHCPKILSAMSTRKDKLRTVRDMDVRKKRYTKIDINCSTEFLDDIYTSFNCTPIVRSDPAPSVPISNDNQLDSKEHSEGLESKSPSPDGEFPVSGEEVLTVPEENGENNSIGLVSLPILGVLALSFFLYKHTPLKSKFHTYFRNKGDILLNQNYEETEQMLSNIPNLNDMDPENIQYNISYQAL</sequence>
<feature type="compositionally biased region" description="Basic and acidic residues" evidence="1">
    <location>
        <begin position="223"/>
        <end position="233"/>
    </location>
</feature>
<evidence type="ECO:0000256" key="1">
    <source>
        <dbReference type="SAM" id="MobiDB-lite"/>
    </source>
</evidence>
<dbReference type="OrthoDB" id="386945at2759"/>
<reference evidence="2 3" key="1">
    <citation type="submission" date="2016-06" db="EMBL/GenBank/DDBJ databases">
        <authorList>
            <consortium name="Pathogen Informatics"/>
        </authorList>
    </citation>
    <scope>NUCLEOTIDE SEQUENCE [LARGE SCALE GENOMIC DNA]</scope>
</reference>
<protein>
    <submittedName>
        <fullName evidence="2">PIR protein</fullName>
    </submittedName>
</protein>
<proteinExistence type="predicted"/>
<dbReference type="AlphaFoldDB" id="A0A1C3KK68"/>
<name>A0A1C3KK68_PLAOA</name>
<evidence type="ECO:0000313" key="2">
    <source>
        <dbReference type="EMBL" id="SBT74329.1"/>
    </source>
</evidence>
<accession>A0A1C3KK68</accession>
<feature type="region of interest" description="Disordered" evidence="1">
    <location>
        <begin position="212"/>
        <end position="246"/>
    </location>
</feature>